<organism evidence="1 2">
    <name type="scientific">Nocardia tengchongensis</name>
    <dbReference type="NCBI Taxonomy" id="2055889"/>
    <lineage>
        <taxon>Bacteria</taxon>
        <taxon>Bacillati</taxon>
        <taxon>Actinomycetota</taxon>
        <taxon>Actinomycetes</taxon>
        <taxon>Mycobacteriales</taxon>
        <taxon>Nocardiaceae</taxon>
        <taxon>Nocardia</taxon>
    </lineage>
</organism>
<reference evidence="1 2" key="1">
    <citation type="submission" date="2021-04" db="EMBL/GenBank/DDBJ databases">
        <title>Nocardia tengchongensis.</title>
        <authorList>
            <person name="Zhuang k."/>
            <person name="Ran Y."/>
            <person name="Li W."/>
        </authorList>
    </citation>
    <scope>NUCLEOTIDE SEQUENCE [LARGE SCALE GENOMIC DNA]</scope>
    <source>
        <strain evidence="1 2">CFH S0057</strain>
    </source>
</reference>
<sequence length="162" mass="18161">MLGVHFAITAEQERALLSADDLDDAYAIDELLSGIEDAWAEDDLKVDTDKAWDAIHRSLTDGTLGPSSGQYPLSPAIIGGRHLHDDYYAVYVSTEQVQYLAEALHQVDRDRMRSAFDAIDDEEYAGALDDEDFEYTWSNFLDVRAFYDRAAAARRSVIFTAT</sequence>
<name>A0ABX8CH56_9NOCA</name>
<keyword evidence="2" id="KW-1185">Reference proteome</keyword>
<dbReference type="Pfam" id="PF08974">
    <property type="entry name" value="DUF1877"/>
    <property type="match status" value="1"/>
</dbReference>
<dbReference type="InterPro" id="IPR035944">
    <property type="entry name" value="YfbM-like_sf"/>
</dbReference>
<evidence type="ECO:0000313" key="2">
    <source>
        <dbReference type="Proteomes" id="UP000683310"/>
    </source>
</evidence>
<proteinExistence type="predicted"/>
<accession>A0ABX8CH56</accession>
<dbReference type="SUPFAM" id="SSF111069">
    <property type="entry name" value="Hypothetical protein yfbM"/>
    <property type="match status" value="1"/>
</dbReference>
<protein>
    <submittedName>
        <fullName evidence="1">YfbM family protein</fullName>
    </submittedName>
</protein>
<dbReference type="EMBL" id="CP074371">
    <property type="protein sequence ID" value="QVI19220.1"/>
    <property type="molecule type" value="Genomic_DNA"/>
</dbReference>
<evidence type="ECO:0000313" key="1">
    <source>
        <dbReference type="EMBL" id="QVI19220.1"/>
    </source>
</evidence>
<gene>
    <name evidence="1" type="ORF">KHQ06_22590</name>
</gene>
<dbReference type="InterPro" id="IPR015068">
    <property type="entry name" value="DUF1877"/>
</dbReference>
<dbReference type="Gene3D" id="3.40.1760.10">
    <property type="entry name" value="YfbM-like super family"/>
    <property type="match status" value="1"/>
</dbReference>
<dbReference type="Proteomes" id="UP000683310">
    <property type="component" value="Chromosome"/>
</dbReference>